<feature type="transmembrane region" description="Helical" evidence="7">
    <location>
        <begin position="59"/>
        <end position="86"/>
    </location>
</feature>
<dbReference type="Gene3D" id="1.10.3720.10">
    <property type="entry name" value="MetI-like"/>
    <property type="match status" value="1"/>
</dbReference>
<evidence type="ECO:0000256" key="2">
    <source>
        <dbReference type="ARBA" id="ARBA00022448"/>
    </source>
</evidence>
<feature type="signal peptide" evidence="8">
    <location>
        <begin position="1"/>
        <end position="18"/>
    </location>
</feature>
<dbReference type="Pfam" id="PF00528">
    <property type="entry name" value="BPD_transp_1"/>
    <property type="match status" value="1"/>
</dbReference>
<dbReference type="EMBL" id="AEYE02000002">
    <property type="protein sequence ID" value="EPF00290.1"/>
    <property type="molecule type" value="Genomic_DNA"/>
</dbReference>
<keyword evidence="8" id="KW-0732">Signal</keyword>
<name>S3HP81_9HYPH</name>
<accession>S3HP81</accession>
<evidence type="ECO:0000256" key="1">
    <source>
        <dbReference type="ARBA" id="ARBA00004651"/>
    </source>
</evidence>
<dbReference type="PANTHER" id="PTHR30465">
    <property type="entry name" value="INNER MEMBRANE ABC TRANSPORTER"/>
    <property type="match status" value="1"/>
</dbReference>
<dbReference type="InterPro" id="IPR035906">
    <property type="entry name" value="MetI-like_sf"/>
</dbReference>
<reference evidence="10 11" key="1">
    <citation type="journal article" date="2012" name="J. Bacteriol.">
        <title>Genome sequence of Rhizobium grahamii CCGE502, a broad-host-range symbiont with low nodulation competitiveness in Phaseolus vulgaris.</title>
        <authorList>
            <person name="Althabegoiti M.J."/>
            <person name="Lozano L."/>
            <person name="Torres-Tejerizo G."/>
            <person name="Ormeno-Orrillo E."/>
            <person name="Rogel M.A."/>
            <person name="Gonzalez V."/>
            <person name="Martinez-Romero E."/>
        </authorList>
    </citation>
    <scope>NUCLEOTIDE SEQUENCE [LARGE SCALE GENOMIC DNA]</scope>
    <source>
        <strain evidence="10 11">CCGE 502</strain>
    </source>
</reference>
<feature type="transmembrane region" description="Helical" evidence="7">
    <location>
        <begin position="6"/>
        <end position="24"/>
    </location>
</feature>
<feature type="domain" description="ABC transmembrane type-1" evidence="9">
    <location>
        <begin position="1"/>
        <end position="125"/>
    </location>
</feature>
<dbReference type="GO" id="GO:0005886">
    <property type="term" value="C:plasma membrane"/>
    <property type="evidence" value="ECO:0007669"/>
    <property type="project" value="UniProtKB-SubCell"/>
</dbReference>
<evidence type="ECO:0000256" key="7">
    <source>
        <dbReference type="RuleBase" id="RU363032"/>
    </source>
</evidence>
<dbReference type="HOGENOM" id="CLU_1800629_0_0_5"/>
<feature type="non-terminal residue" evidence="10">
    <location>
        <position position="1"/>
    </location>
</feature>
<keyword evidence="11" id="KW-1185">Reference proteome</keyword>
<keyword evidence="2 7" id="KW-0813">Transport</keyword>
<dbReference type="GO" id="GO:0055085">
    <property type="term" value="P:transmembrane transport"/>
    <property type="evidence" value="ECO:0007669"/>
    <property type="project" value="InterPro"/>
</dbReference>
<dbReference type="eggNOG" id="COG4174">
    <property type="taxonomic scope" value="Bacteria"/>
</dbReference>
<dbReference type="InterPro" id="IPR000515">
    <property type="entry name" value="MetI-like"/>
</dbReference>
<evidence type="ECO:0000256" key="8">
    <source>
        <dbReference type="SAM" id="SignalP"/>
    </source>
</evidence>
<comment type="subcellular location">
    <subcellularLocation>
        <location evidence="1 7">Cell membrane</location>
        <topology evidence="1 7">Multi-pass membrane protein</topology>
    </subcellularLocation>
</comment>
<proteinExistence type="inferred from homology"/>
<feature type="chain" id="PRO_5004520712" evidence="8">
    <location>
        <begin position="19"/>
        <end position="143"/>
    </location>
</feature>
<evidence type="ECO:0000256" key="4">
    <source>
        <dbReference type="ARBA" id="ARBA00022692"/>
    </source>
</evidence>
<dbReference type="SUPFAM" id="SSF161098">
    <property type="entry name" value="MetI-like"/>
    <property type="match status" value="1"/>
</dbReference>
<dbReference type="Proteomes" id="UP000014411">
    <property type="component" value="Unassembled WGS sequence"/>
</dbReference>
<keyword evidence="5 7" id="KW-1133">Transmembrane helix</keyword>
<evidence type="ECO:0000313" key="10">
    <source>
        <dbReference type="EMBL" id="EPF00290.1"/>
    </source>
</evidence>
<dbReference type="PANTHER" id="PTHR30465:SF66">
    <property type="entry name" value="INNER MEMBRANE ABC TRANSPORTER PERMEASE PROTEIN YEJB"/>
    <property type="match status" value="1"/>
</dbReference>
<comment type="similarity">
    <text evidence="7">Belongs to the binding-protein-dependent transport system permease family.</text>
</comment>
<protein>
    <submittedName>
        <fullName evidence="10">Peptide ABC transporter permease</fullName>
    </submittedName>
</protein>
<dbReference type="CDD" id="cd06261">
    <property type="entry name" value="TM_PBP2"/>
    <property type="match status" value="1"/>
</dbReference>
<evidence type="ECO:0000259" key="9">
    <source>
        <dbReference type="PROSITE" id="PS50928"/>
    </source>
</evidence>
<keyword evidence="3" id="KW-1003">Cell membrane</keyword>
<dbReference type="AlphaFoldDB" id="S3HP81"/>
<dbReference type="RefSeq" id="WP_016552323.1">
    <property type="nucleotide sequence ID" value="NZ_AEYE02000002.1"/>
</dbReference>
<evidence type="ECO:0000256" key="6">
    <source>
        <dbReference type="ARBA" id="ARBA00023136"/>
    </source>
</evidence>
<gene>
    <name evidence="10" type="ORF">RGCCGE502_01130</name>
</gene>
<sequence length="143" mass="16249">YFWHLTLPLISLSLAAFATTTLLTKNSFIEEIKKQYVVTARAKGLNERKVLYGHVFRNAMLIIIAGFPGAFISAFFTGSLLIENIFSLDGLGRLGYLSVVNRDYPIVFATLYIFSLLGLFVSLISDLIYTWIDPRIDFERRDV</sequence>
<keyword evidence="4 7" id="KW-0812">Transmembrane</keyword>
<keyword evidence="6 7" id="KW-0472">Membrane</keyword>
<evidence type="ECO:0000313" key="11">
    <source>
        <dbReference type="Proteomes" id="UP000014411"/>
    </source>
</evidence>
<organism evidence="10 11">
    <name type="scientific">Rhizobium grahamii CCGE 502</name>
    <dbReference type="NCBI Taxonomy" id="990285"/>
    <lineage>
        <taxon>Bacteria</taxon>
        <taxon>Pseudomonadati</taxon>
        <taxon>Pseudomonadota</taxon>
        <taxon>Alphaproteobacteria</taxon>
        <taxon>Hyphomicrobiales</taxon>
        <taxon>Rhizobiaceae</taxon>
        <taxon>Rhizobium/Agrobacterium group</taxon>
        <taxon>Rhizobium</taxon>
    </lineage>
</organism>
<evidence type="ECO:0000256" key="3">
    <source>
        <dbReference type="ARBA" id="ARBA00022475"/>
    </source>
</evidence>
<dbReference type="GO" id="GO:0042884">
    <property type="term" value="P:microcin transport"/>
    <property type="evidence" value="ECO:0007669"/>
    <property type="project" value="TreeGrafter"/>
</dbReference>
<comment type="caution">
    <text evidence="10">The sequence shown here is derived from an EMBL/GenBank/DDBJ whole genome shotgun (WGS) entry which is preliminary data.</text>
</comment>
<feature type="transmembrane region" description="Helical" evidence="7">
    <location>
        <begin position="106"/>
        <end position="132"/>
    </location>
</feature>
<evidence type="ECO:0000256" key="5">
    <source>
        <dbReference type="ARBA" id="ARBA00022989"/>
    </source>
</evidence>
<dbReference type="PROSITE" id="PS50928">
    <property type="entry name" value="ABC_TM1"/>
    <property type="match status" value="1"/>
</dbReference>